<keyword evidence="2 4" id="KW-0324">Glycolysis</keyword>
<proteinExistence type="inferred from homology"/>
<dbReference type="GO" id="GO:0006094">
    <property type="term" value="P:gluconeogenesis"/>
    <property type="evidence" value="ECO:0007669"/>
    <property type="project" value="UniProtKB-KW"/>
</dbReference>
<dbReference type="GO" id="GO:0051156">
    <property type="term" value="P:glucose 6-phosphate metabolic process"/>
    <property type="evidence" value="ECO:0007669"/>
    <property type="project" value="TreeGrafter"/>
</dbReference>
<reference evidence="6" key="1">
    <citation type="submission" date="2017-09" db="EMBL/GenBank/DDBJ databases">
        <title>Depth-based differentiation of microbial function through sediment-hosted aquifers and enrichment of novel symbionts in the deep terrestrial subsurface.</title>
        <authorList>
            <person name="Probst A.J."/>
            <person name="Ladd B."/>
            <person name="Jarett J.K."/>
            <person name="Geller-Mcgrath D.E."/>
            <person name="Sieber C.M.K."/>
            <person name="Emerson J.B."/>
            <person name="Anantharaman K."/>
            <person name="Thomas B.C."/>
            <person name="Malmstrom R."/>
            <person name="Stieglmeier M."/>
            <person name="Klingl A."/>
            <person name="Woyke T."/>
            <person name="Ryan C.M."/>
            <person name="Banfield J.F."/>
        </authorList>
    </citation>
    <scope>NUCLEOTIDE SEQUENCE [LARGE SCALE GENOMIC DNA]</scope>
</reference>
<dbReference type="SUPFAM" id="SSF53697">
    <property type="entry name" value="SIS domain"/>
    <property type="match status" value="1"/>
</dbReference>
<comment type="similarity">
    <text evidence="4">Belongs to the GPI family.</text>
</comment>
<keyword evidence="1 4" id="KW-0312">Gluconeogenesis</keyword>
<dbReference type="PRINTS" id="PR00662">
    <property type="entry name" value="G6PISOMERASE"/>
</dbReference>
<evidence type="ECO:0000256" key="4">
    <source>
        <dbReference type="RuleBase" id="RU000612"/>
    </source>
</evidence>
<dbReference type="EC" id="5.3.1.9" evidence="4"/>
<dbReference type="InterPro" id="IPR035482">
    <property type="entry name" value="SIS_PGI_2"/>
</dbReference>
<sequence>MIGMTNKITYDDSLMREVNLRQHGVTDSQMKQIADKTQVIYDTVQTKLASGQLDFTALPKDISIEKSCKKIWGLYADKSKRLVVIGIGAADQAAKMFYKAFRNNSSNKVAVEFAGFYTDPDEIDRLVNFVKGFEKETTIIVLSKTGTTVEPFSTYLAMKSHFNSVLGSSWASHFLCVTDPNGGLLLKEAQTNNIHLIPTSKTGDRFAPLSSLGVLPSCILNLRVGELFKGANDMFAYCENSPSQANVAWRIALYQHLYQELYGISVFTVFTYISRLEEFNMWLRQLWGESLGKNDRGVLLFPAMGPKDQHSVLQMFNDGKWLSTFLFISQRNFDTNVILSDVTLEDTKHFDRKSFSFITQASLRNTELTFNNYNRPSASLEIEKLDEYTFGTLIALFEMVVVYLGALLSIENVFNQPGVTESREFIDASMNRAGSDAALQKLVSIESKIKRSSLSFPNGSGD</sequence>
<dbReference type="GO" id="GO:0006096">
    <property type="term" value="P:glycolytic process"/>
    <property type="evidence" value="ECO:0007669"/>
    <property type="project" value="UniProtKB-UniPathway"/>
</dbReference>
<comment type="catalytic activity">
    <reaction evidence="4">
        <text>alpha-D-glucose 6-phosphate = beta-D-fructose 6-phosphate</text>
        <dbReference type="Rhea" id="RHEA:11816"/>
        <dbReference type="ChEBI" id="CHEBI:57634"/>
        <dbReference type="ChEBI" id="CHEBI:58225"/>
        <dbReference type="EC" id="5.3.1.9"/>
    </reaction>
</comment>
<dbReference type="GO" id="GO:0004347">
    <property type="term" value="F:glucose-6-phosphate isomerase activity"/>
    <property type="evidence" value="ECO:0007669"/>
    <property type="project" value="UniProtKB-EC"/>
</dbReference>
<gene>
    <name evidence="5" type="ORF">COY90_02480</name>
</gene>
<dbReference type="PROSITE" id="PS51463">
    <property type="entry name" value="P_GLUCOSE_ISOMERASE_3"/>
    <property type="match status" value="1"/>
</dbReference>
<evidence type="ECO:0000256" key="3">
    <source>
        <dbReference type="ARBA" id="ARBA00023235"/>
    </source>
</evidence>
<organism evidence="5 6">
    <name type="scientific">Candidatus Roizmanbacteria bacterium CG_4_10_14_0_8_um_filter_39_9</name>
    <dbReference type="NCBI Taxonomy" id="1974829"/>
    <lineage>
        <taxon>Bacteria</taxon>
        <taxon>Candidatus Roizmaniibacteriota</taxon>
    </lineage>
</organism>
<evidence type="ECO:0000256" key="2">
    <source>
        <dbReference type="ARBA" id="ARBA00023152"/>
    </source>
</evidence>
<protein>
    <recommendedName>
        <fullName evidence="4">Glucose-6-phosphate isomerase</fullName>
        <ecNumber evidence="4">5.3.1.9</ecNumber>
    </recommendedName>
</protein>
<keyword evidence="3 4" id="KW-0413">Isomerase</keyword>
<dbReference type="InterPro" id="IPR001672">
    <property type="entry name" value="G6P_Isomerase"/>
</dbReference>
<comment type="pathway">
    <text evidence="4">Carbohydrate degradation; glycolysis; D-glyceraldehyde 3-phosphate and glycerone phosphate from D-glucose: step 2/4.</text>
</comment>
<dbReference type="EMBL" id="PFLF01000053">
    <property type="protein sequence ID" value="PIY69091.1"/>
    <property type="molecule type" value="Genomic_DNA"/>
</dbReference>
<dbReference type="CDD" id="cd05016">
    <property type="entry name" value="SIS_PGI_2"/>
    <property type="match status" value="1"/>
</dbReference>
<dbReference type="GO" id="GO:0048029">
    <property type="term" value="F:monosaccharide binding"/>
    <property type="evidence" value="ECO:0007669"/>
    <property type="project" value="TreeGrafter"/>
</dbReference>
<evidence type="ECO:0000313" key="6">
    <source>
        <dbReference type="Proteomes" id="UP000230108"/>
    </source>
</evidence>
<dbReference type="Gene3D" id="3.40.50.10490">
    <property type="entry name" value="Glucose-6-phosphate isomerase like protein, domain 1"/>
    <property type="match status" value="2"/>
</dbReference>
<comment type="caution">
    <text evidence="5">The sequence shown here is derived from an EMBL/GenBank/DDBJ whole genome shotgun (WGS) entry which is preliminary data.</text>
</comment>
<dbReference type="GO" id="GO:0097367">
    <property type="term" value="F:carbohydrate derivative binding"/>
    <property type="evidence" value="ECO:0007669"/>
    <property type="project" value="InterPro"/>
</dbReference>
<name>A0A2M7QCZ7_9BACT</name>
<dbReference type="AlphaFoldDB" id="A0A2M7QCZ7"/>
<dbReference type="Proteomes" id="UP000230108">
    <property type="component" value="Unassembled WGS sequence"/>
</dbReference>
<dbReference type="PANTHER" id="PTHR11469">
    <property type="entry name" value="GLUCOSE-6-PHOSPHATE ISOMERASE"/>
    <property type="match status" value="1"/>
</dbReference>
<dbReference type="PANTHER" id="PTHR11469:SF1">
    <property type="entry name" value="GLUCOSE-6-PHOSPHATE ISOMERASE"/>
    <property type="match status" value="1"/>
</dbReference>
<accession>A0A2M7QCZ7</accession>
<dbReference type="GO" id="GO:0005829">
    <property type="term" value="C:cytosol"/>
    <property type="evidence" value="ECO:0007669"/>
    <property type="project" value="TreeGrafter"/>
</dbReference>
<evidence type="ECO:0000313" key="5">
    <source>
        <dbReference type="EMBL" id="PIY69091.1"/>
    </source>
</evidence>
<dbReference type="InterPro" id="IPR046348">
    <property type="entry name" value="SIS_dom_sf"/>
</dbReference>
<dbReference type="UniPathway" id="UPA00109">
    <property type="reaction ID" value="UER00181"/>
</dbReference>
<dbReference type="Pfam" id="PF00342">
    <property type="entry name" value="PGI"/>
    <property type="match status" value="1"/>
</dbReference>
<evidence type="ECO:0000256" key="1">
    <source>
        <dbReference type="ARBA" id="ARBA00022432"/>
    </source>
</evidence>